<feature type="compositionally biased region" description="Low complexity" evidence="1">
    <location>
        <begin position="124"/>
        <end position="134"/>
    </location>
</feature>
<keyword evidence="4" id="KW-1185">Reference proteome</keyword>
<protein>
    <recommendedName>
        <fullName evidence="2">FHA domain-containing protein</fullName>
    </recommendedName>
</protein>
<evidence type="ECO:0000313" key="3">
    <source>
        <dbReference type="EMBL" id="KKA29909.1"/>
    </source>
</evidence>
<feature type="region of interest" description="Disordered" evidence="1">
    <location>
        <begin position="288"/>
        <end position="364"/>
    </location>
</feature>
<dbReference type="InterPro" id="IPR000253">
    <property type="entry name" value="FHA_dom"/>
</dbReference>
<dbReference type="AlphaFoldDB" id="A0A0F4ZH22"/>
<gene>
    <name evidence="3" type="ORF">TD95_001471</name>
</gene>
<reference evidence="3 4" key="1">
    <citation type="submission" date="2015-03" db="EMBL/GenBank/DDBJ databases">
        <authorList>
            <person name="Radwan O."/>
            <person name="Al-Naeli F.A."/>
            <person name="Rendon G.A."/>
            <person name="Fields C."/>
        </authorList>
    </citation>
    <scope>NUCLEOTIDE SEQUENCE [LARGE SCALE GENOMIC DNA]</scope>
    <source>
        <strain evidence="3">CR-DP1</strain>
    </source>
</reference>
<proteinExistence type="predicted"/>
<feature type="compositionally biased region" description="Basic residues" evidence="1">
    <location>
        <begin position="320"/>
        <end position="329"/>
    </location>
</feature>
<feature type="compositionally biased region" description="Basic residues" evidence="1">
    <location>
        <begin position="481"/>
        <end position="492"/>
    </location>
</feature>
<feature type="compositionally biased region" description="Acidic residues" evidence="1">
    <location>
        <begin position="290"/>
        <end position="299"/>
    </location>
</feature>
<feature type="compositionally biased region" description="Low complexity" evidence="1">
    <location>
        <begin position="145"/>
        <end position="164"/>
    </location>
</feature>
<name>A0A0F4ZH22_9PEZI</name>
<feature type="region of interest" description="Disordered" evidence="1">
    <location>
        <begin position="60"/>
        <end position="171"/>
    </location>
</feature>
<dbReference type="PROSITE" id="PS50006">
    <property type="entry name" value="FHA_DOMAIN"/>
    <property type="match status" value="1"/>
</dbReference>
<evidence type="ECO:0000256" key="1">
    <source>
        <dbReference type="SAM" id="MobiDB-lite"/>
    </source>
</evidence>
<feature type="compositionally biased region" description="Polar residues" evidence="1">
    <location>
        <begin position="428"/>
        <end position="440"/>
    </location>
</feature>
<evidence type="ECO:0000313" key="4">
    <source>
        <dbReference type="Proteomes" id="UP000033483"/>
    </source>
</evidence>
<feature type="compositionally biased region" description="Polar residues" evidence="1">
    <location>
        <begin position="60"/>
        <end position="75"/>
    </location>
</feature>
<feature type="region of interest" description="Disordered" evidence="1">
    <location>
        <begin position="383"/>
        <end position="454"/>
    </location>
</feature>
<organism evidence="3 4">
    <name type="scientific">Thielaviopsis punctulata</name>
    <dbReference type="NCBI Taxonomy" id="72032"/>
    <lineage>
        <taxon>Eukaryota</taxon>
        <taxon>Fungi</taxon>
        <taxon>Dikarya</taxon>
        <taxon>Ascomycota</taxon>
        <taxon>Pezizomycotina</taxon>
        <taxon>Sordariomycetes</taxon>
        <taxon>Hypocreomycetidae</taxon>
        <taxon>Microascales</taxon>
        <taxon>Ceratocystidaceae</taxon>
        <taxon>Thielaviopsis</taxon>
    </lineage>
</organism>
<feature type="compositionally biased region" description="Low complexity" evidence="1">
    <location>
        <begin position="348"/>
        <end position="364"/>
    </location>
</feature>
<dbReference type="OrthoDB" id="5348546at2759"/>
<accession>A0A0F4ZH22</accession>
<feature type="compositionally biased region" description="Low complexity" evidence="1">
    <location>
        <begin position="84"/>
        <end position="96"/>
    </location>
</feature>
<dbReference type="EMBL" id="LAEV01000634">
    <property type="protein sequence ID" value="KKA29909.1"/>
    <property type="molecule type" value="Genomic_DNA"/>
</dbReference>
<dbReference type="Proteomes" id="UP000033483">
    <property type="component" value="Unassembled WGS sequence"/>
</dbReference>
<feature type="region of interest" description="Disordered" evidence="1">
    <location>
        <begin position="477"/>
        <end position="558"/>
    </location>
</feature>
<evidence type="ECO:0000259" key="2">
    <source>
        <dbReference type="PROSITE" id="PS50006"/>
    </source>
</evidence>
<sequence length="673" mass="74144">MAFYYFTTFPLSLKPANSLVSSSASTVAASVLSGFSNYTPSKRINISDLGFHRLPTSSSIPSFDMSASGSSATTPSKKRRATTLLPPFEPLSSSPALPRPLKRQYRGGFDYPTPDPTSTVDVLSSSPPGIISSGRLGQTLPRLPPQSRSQQQQQPRTQPSVPRPIKASERSPLSTVPYVELPIDGKIIRMGRSSVSSDFQLSTNKHVSRVHIEARYIAPSTVLEPPRIEIICKGWNDLNVHCAGRSYTLHRGDSFMSEEESSQVLLVVQDARVFVLWPKREVRSVCQADGETESEAEADADAHGAENGSDWEASPSPAARRQHALKKHLQSVAGPEIASSPFREASRMRSPMSPSPSSASALSSSARLQALLPVTETRQLVSLTGEEEDANEEVQIYEDEPELPPPHADTADEEELEADATIMPAYTSAATLHDTFSSDLSDPGSDAGNDHDENSSMLHSFAIFSDDIDDRFTEYAQDKHEKKKQQHQRRRLPPVPEELFAPSEADVETSRALYAPEMVPAVSDASPRKKSPSPKAEERDVEKTREQEPESDKEEEPVPFAEEIAHQSIDQLAFSRLSSTPLSTLMSNLPGDLRVGLTKDTFKRVLESVQCIGIIPRHGKDAAGKALESEYYYVPEADDNIARKAVVDGMRKPSLRACRKQHKQYYWKRPKTP</sequence>
<feature type="compositionally biased region" description="Basic and acidic residues" evidence="1">
    <location>
        <begin position="535"/>
        <end position="550"/>
    </location>
</feature>
<feature type="domain" description="FHA" evidence="2">
    <location>
        <begin position="188"/>
        <end position="211"/>
    </location>
</feature>
<comment type="caution">
    <text evidence="3">The sequence shown here is derived from an EMBL/GenBank/DDBJ whole genome shotgun (WGS) entry which is preliminary data.</text>
</comment>
<feature type="compositionally biased region" description="Acidic residues" evidence="1">
    <location>
        <begin position="385"/>
        <end position="402"/>
    </location>
</feature>